<dbReference type="EMBL" id="AP019834">
    <property type="protein sequence ID" value="BBM48341.1"/>
    <property type="molecule type" value="Genomic_DNA"/>
</dbReference>
<evidence type="ECO:0000313" key="1">
    <source>
        <dbReference type="EMBL" id="BBM48341.1"/>
    </source>
</evidence>
<reference evidence="1 2" key="1">
    <citation type="submission" date="2019-07" db="EMBL/GenBank/DDBJ databases">
        <title>Complete Genome Sequence of Leptotrichia wadei Strain JMUB3933.</title>
        <authorList>
            <person name="Watanabe S."/>
            <person name="Cui L."/>
        </authorList>
    </citation>
    <scope>NUCLEOTIDE SEQUENCE [LARGE SCALE GENOMIC DNA]</scope>
    <source>
        <strain evidence="1 2">JMUB3933</strain>
    </source>
</reference>
<evidence type="ECO:0000313" key="2">
    <source>
        <dbReference type="Proteomes" id="UP000321397"/>
    </source>
</evidence>
<proteinExistence type="predicted"/>
<accession>A0A510KCA0</accession>
<sequence>MRTQGYIFYIDKVLLPVAPSSVTITHKNMNNVINLINDAEFNMLKQEGLQEISFKFMLPSQRYPFARYLGFYQRPSYYLNKLKNLKKRAKPFQLIIIRNYPNSGRAYFSTNLKVSIEEFSVEEDAEEGMDVYVDIKFKEFIDPRPKQYIKNADGTMSVQNQRWTDKVESRIKEMKYGDKIWQVIRNETGGLDQLQTVIEVNGISSLTGFVSDKLRLW</sequence>
<organism evidence="1 2">
    <name type="scientific">Leptotrichia wadei</name>
    <dbReference type="NCBI Taxonomy" id="157687"/>
    <lineage>
        <taxon>Bacteria</taxon>
        <taxon>Fusobacteriati</taxon>
        <taxon>Fusobacteriota</taxon>
        <taxon>Fusobacteriia</taxon>
        <taxon>Fusobacteriales</taxon>
        <taxon>Leptotrichiaceae</taxon>
        <taxon>Leptotrichia</taxon>
    </lineage>
</organism>
<dbReference type="Proteomes" id="UP000321397">
    <property type="component" value="Chromosome"/>
</dbReference>
<gene>
    <name evidence="1" type="ORF">JMUB3933_1857</name>
</gene>
<dbReference type="AlphaFoldDB" id="A0A510KCA0"/>
<protein>
    <submittedName>
        <fullName evidence="1">Uncharacterized protein</fullName>
    </submittedName>
</protein>
<dbReference type="RefSeq" id="WP_146961755.1">
    <property type="nucleotide sequence ID" value="NZ_AP019834.1"/>
</dbReference>
<name>A0A510KCA0_9FUSO</name>